<evidence type="ECO:0000259" key="12">
    <source>
        <dbReference type="SMART" id="SM00487"/>
    </source>
</evidence>
<dbReference type="InterPro" id="IPR004473">
    <property type="entry name" value="Restrct_endonuc_typeI_HsdR"/>
</dbReference>
<dbReference type="GO" id="GO:0009035">
    <property type="term" value="F:type I site-specific deoxyribonuclease activity"/>
    <property type="evidence" value="ECO:0007669"/>
    <property type="project" value="UniProtKB-EC"/>
</dbReference>
<sequence>MITDINSEDRAVQQTFAEFLESELGWDSEYAWNQEGLGTDSLLGRESMREVVLTRDLRDAINKLNDDLPDSAVEDAVRKMTGYDFSRSTFRHNSEFYEWIRDGVPVVYKDKNRRTVKRKVKVIDFRSAANNRFLVVRELKIQGLRSPHYNRRADLVCFVNGLPVVFVELKSVWTNIRNGFDQNIADYKDTIPHAFYHNAFLVVSNGDEAKYGSITSPWDHFYQWKRNDEDDDKLEARAMLNGMFAKDKLLDIIENFILFDESKAGQARKVVARNHQVLGVNRAVDSVIRQEVLKEQIPIDKRLVHRVGTVNVADPPILEDSPQEEAIDANVVAEKAERYRKTRELPLIERAHPDLGRLGVFWHTQGSGKSYSMVFFAEKVRRVVPGNFTFLVMTDREDLDDQIYKTFVGSGVCSEKTPRASSAKALEKLLGENHRFMFTMIHKFRRDEIPKKPYSERDDIIVMSDEAHRTQAGKLARNMRIALPNASFIGFTGTPLLHDTDFLTQRIFGSYVSTYNFKRAEEDGATVKLVYENRGEKLGLRRIDLNDAIAEKVEEANLDVDEMAKLEKLLGKSYEVITADERLDRIAEDFVQHCSARWETGKMMLVCIDKVTCARMYERIIPRWKAKAKQIRDDADGFKQAEATATDPIAKEALAEQRDKLYARADWMDETLIQIIISEQQGEVAEFKKWNFDIKPHRAIIKEGFATGNKERIDVETAFKKEEHPFRVAIVCAMWLTGFDVETLSTLYIDKPMRAHTLMQAIARANRVSPGKDCGVIVDYNGMLGSLRKALADYAATVAGQDIGDPIEPIEVRIAALIEAIEAAESHLSGAGFDLTRFNGATGFDRIEAIKDGAEAVRATEQIKRTFEILATEVIKRFRALNMEPSVYQFAERRDNLEAIYKKVLQKRTVADVTAILKELQKIVSESIATAGPGSDHAEGLTLDLSKIDFEKLADEFEKKGTRKRSTVQDIADLLEQRLAAMVATNPLQMDYYKKYQEIIADYNREKDRTTIEETFRRLMELNAELDDEEKKLVSEGLKDEEQFLFQLLQRDDLTKADRERLKQGSRQLLESLKTLIGPMHEWWEKEQTRAEIEVEILDQIFNVIPMPPYNETDAKTYAEQIYQYIWQRSESGAFPVVSAA</sequence>
<dbReference type="SUPFAM" id="SSF52540">
    <property type="entry name" value="P-loop containing nucleoside triphosphate hydrolases"/>
    <property type="match status" value="2"/>
</dbReference>
<dbReference type="Pfam" id="PF04313">
    <property type="entry name" value="HSDR_N"/>
    <property type="match status" value="1"/>
</dbReference>
<dbReference type="Pfam" id="PF22679">
    <property type="entry name" value="T1R_D3-like"/>
    <property type="match status" value="1"/>
</dbReference>
<dbReference type="AlphaFoldDB" id="A0A5B1CFT5"/>
<dbReference type="InterPro" id="IPR014001">
    <property type="entry name" value="Helicase_ATP-bd"/>
</dbReference>
<dbReference type="GO" id="GO:0003677">
    <property type="term" value="F:DNA binding"/>
    <property type="evidence" value="ECO:0007669"/>
    <property type="project" value="UniProtKB-KW"/>
</dbReference>
<keyword evidence="4 10" id="KW-0547">Nucleotide-binding</keyword>
<evidence type="ECO:0000313" key="13">
    <source>
        <dbReference type="EMBL" id="KAA1258589.1"/>
    </source>
</evidence>
<dbReference type="EMBL" id="VRLW01000001">
    <property type="protein sequence ID" value="KAA1258589.1"/>
    <property type="molecule type" value="Genomic_DNA"/>
</dbReference>
<evidence type="ECO:0000256" key="1">
    <source>
        <dbReference type="ARBA" id="ARBA00000851"/>
    </source>
</evidence>
<dbReference type="OrthoDB" id="9758243at2"/>
<gene>
    <name evidence="13" type="primary">hsdR_1</name>
    <name evidence="13" type="ORF">LF1_11110</name>
</gene>
<dbReference type="Pfam" id="PF11867">
    <property type="entry name" value="T1RH-like_C"/>
    <property type="match status" value="1"/>
</dbReference>
<keyword evidence="8 10" id="KW-0067">ATP-binding</keyword>
<comment type="catalytic activity">
    <reaction evidence="1 10">
        <text>Endonucleolytic cleavage of DNA to give random double-stranded fragments with terminal 5'-phosphates, ATP is simultaneously hydrolyzed.</text>
        <dbReference type="EC" id="3.1.21.3"/>
    </reaction>
</comment>
<evidence type="ECO:0000256" key="5">
    <source>
        <dbReference type="ARBA" id="ARBA00022747"/>
    </source>
</evidence>
<dbReference type="InterPro" id="IPR027417">
    <property type="entry name" value="P-loop_NTPase"/>
</dbReference>
<organism evidence="13 14">
    <name type="scientific">Rubripirellula obstinata</name>
    <dbReference type="NCBI Taxonomy" id="406547"/>
    <lineage>
        <taxon>Bacteria</taxon>
        <taxon>Pseudomonadati</taxon>
        <taxon>Planctomycetota</taxon>
        <taxon>Planctomycetia</taxon>
        <taxon>Pirellulales</taxon>
        <taxon>Pirellulaceae</taxon>
        <taxon>Rubripirellula</taxon>
    </lineage>
</organism>
<dbReference type="Proteomes" id="UP000322699">
    <property type="component" value="Unassembled WGS sequence"/>
</dbReference>
<comment type="similarity">
    <text evidence="2 10">Belongs to the HsdR family.</text>
</comment>
<evidence type="ECO:0000256" key="9">
    <source>
        <dbReference type="ARBA" id="ARBA00023125"/>
    </source>
</evidence>
<dbReference type="Pfam" id="PF18766">
    <property type="entry name" value="SWI2_SNF2"/>
    <property type="match status" value="1"/>
</dbReference>
<dbReference type="PANTHER" id="PTHR30195:SF15">
    <property type="entry name" value="TYPE I RESTRICTION ENZYME HINDI ENDONUCLEASE SUBUNIT"/>
    <property type="match status" value="1"/>
</dbReference>
<proteinExistence type="inferred from homology"/>
<dbReference type="PANTHER" id="PTHR30195">
    <property type="entry name" value="TYPE I SITE-SPECIFIC DEOXYRIBONUCLEASE PROTEIN SUBUNIT M AND R"/>
    <property type="match status" value="1"/>
</dbReference>
<protein>
    <recommendedName>
        <fullName evidence="10">Type I restriction enzyme endonuclease subunit</fullName>
        <shortName evidence="10">R protein</shortName>
        <ecNumber evidence="10">3.1.21.3</ecNumber>
    </recommendedName>
</protein>
<dbReference type="InterPro" id="IPR055180">
    <property type="entry name" value="HsdR_RecA-like_helicase_dom_2"/>
</dbReference>
<dbReference type="EC" id="3.1.21.3" evidence="10"/>
<evidence type="ECO:0000256" key="2">
    <source>
        <dbReference type="ARBA" id="ARBA00008598"/>
    </source>
</evidence>
<evidence type="ECO:0000256" key="4">
    <source>
        <dbReference type="ARBA" id="ARBA00022741"/>
    </source>
</evidence>
<dbReference type="Gene3D" id="3.90.1570.50">
    <property type="match status" value="1"/>
</dbReference>
<dbReference type="GO" id="GO:0009307">
    <property type="term" value="P:DNA restriction-modification system"/>
    <property type="evidence" value="ECO:0007669"/>
    <property type="project" value="UniProtKB-KW"/>
</dbReference>
<keyword evidence="3" id="KW-0540">Nuclease</keyword>
<keyword evidence="11" id="KW-0175">Coiled coil</keyword>
<evidence type="ECO:0000256" key="3">
    <source>
        <dbReference type="ARBA" id="ARBA00022722"/>
    </source>
</evidence>
<dbReference type="GO" id="GO:0005524">
    <property type="term" value="F:ATP binding"/>
    <property type="evidence" value="ECO:0007669"/>
    <property type="project" value="UniProtKB-KW"/>
</dbReference>
<dbReference type="NCBIfam" id="TIGR00348">
    <property type="entry name" value="hsdR"/>
    <property type="match status" value="1"/>
</dbReference>
<name>A0A5B1CFT5_9BACT</name>
<dbReference type="InterPro" id="IPR007409">
    <property type="entry name" value="Restrct_endonuc_type1_HsdR_N"/>
</dbReference>
<dbReference type="InterPro" id="IPR040980">
    <property type="entry name" value="SWI2_SNF2"/>
</dbReference>
<dbReference type="CDD" id="cd18800">
    <property type="entry name" value="SF2_C_EcoR124I-like"/>
    <property type="match status" value="1"/>
</dbReference>
<feature type="coiled-coil region" evidence="11">
    <location>
        <begin position="993"/>
        <end position="1039"/>
    </location>
</feature>
<feature type="domain" description="Helicase ATP-binding" evidence="12">
    <location>
        <begin position="333"/>
        <end position="533"/>
    </location>
</feature>
<comment type="caution">
    <text evidence="13">The sequence shown here is derived from an EMBL/GenBank/DDBJ whole genome shotgun (WGS) entry which is preliminary data.</text>
</comment>
<dbReference type="InterPro" id="IPR021810">
    <property type="entry name" value="T1RH-like_C"/>
</dbReference>
<keyword evidence="14" id="KW-1185">Reference proteome</keyword>
<keyword evidence="5 10" id="KW-0680">Restriction system</keyword>
<evidence type="ECO:0000256" key="7">
    <source>
        <dbReference type="ARBA" id="ARBA00022801"/>
    </source>
</evidence>
<comment type="function">
    <text evidence="10">Subunit R is required for both nuclease and ATPase activities, but not for modification.</text>
</comment>
<evidence type="ECO:0000256" key="8">
    <source>
        <dbReference type="ARBA" id="ARBA00022840"/>
    </source>
</evidence>
<evidence type="ECO:0000256" key="11">
    <source>
        <dbReference type="SAM" id="Coils"/>
    </source>
</evidence>
<evidence type="ECO:0000313" key="14">
    <source>
        <dbReference type="Proteomes" id="UP000322699"/>
    </source>
</evidence>
<dbReference type="SMART" id="SM00487">
    <property type="entry name" value="DEXDc"/>
    <property type="match status" value="1"/>
</dbReference>
<dbReference type="InterPro" id="IPR051268">
    <property type="entry name" value="Type-I_R_enzyme_R_subunit"/>
</dbReference>
<dbReference type="CDD" id="cd22332">
    <property type="entry name" value="HsdR_N"/>
    <property type="match status" value="1"/>
</dbReference>
<keyword evidence="9 10" id="KW-0238">DNA-binding</keyword>
<keyword evidence="7 10" id="KW-0378">Hydrolase</keyword>
<evidence type="ECO:0000256" key="6">
    <source>
        <dbReference type="ARBA" id="ARBA00022759"/>
    </source>
</evidence>
<reference evidence="13 14" key="1">
    <citation type="submission" date="2019-08" db="EMBL/GenBank/DDBJ databases">
        <title>Deep-cultivation of Planctomycetes and their phenomic and genomic characterization uncovers novel biology.</title>
        <authorList>
            <person name="Wiegand S."/>
            <person name="Jogler M."/>
            <person name="Boedeker C."/>
            <person name="Pinto D."/>
            <person name="Vollmers J."/>
            <person name="Rivas-Marin E."/>
            <person name="Kohn T."/>
            <person name="Peeters S.H."/>
            <person name="Heuer A."/>
            <person name="Rast P."/>
            <person name="Oberbeckmann S."/>
            <person name="Bunk B."/>
            <person name="Jeske O."/>
            <person name="Meyerdierks A."/>
            <person name="Storesund J.E."/>
            <person name="Kallscheuer N."/>
            <person name="Luecker S."/>
            <person name="Lage O.M."/>
            <person name="Pohl T."/>
            <person name="Merkel B.J."/>
            <person name="Hornburger P."/>
            <person name="Mueller R.-W."/>
            <person name="Bruemmer F."/>
            <person name="Labrenz M."/>
            <person name="Spormann A.M."/>
            <person name="Op Den Camp H."/>
            <person name="Overmann J."/>
            <person name="Amann R."/>
            <person name="Jetten M.S.M."/>
            <person name="Mascher T."/>
            <person name="Medema M.H."/>
            <person name="Devos D.P."/>
            <person name="Kaster A.-K."/>
            <person name="Ovreas L."/>
            <person name="Rohde M."/>
            <person name="Galperin M.Y."/>
            <person name="Jogler C."/>
        </authorList>
    </citation>
    <scope>NUCLEOTIDE SEQUENCE [LARGE SCALE GENOMIC DNA]</scope>
    <source>
        <strain evidence="13 14">LF1</strain>
    </source>
</reference>
<dbReference type="Gene3D" id="3.40.50.300">
    <property type="entry name" value="P-loop containing nucleotide triphosphate hydrolases"/>
    <property type="match status" value="2"/>
</dbReference>
<evidence type="ECO:0000256" key="10">
    <source>
        <dbReference type="RuleBase" id="RU364115"/>
    </source>
</evidence>
<keyword evidence="6" id="KW-0255">Endonuclease</keyword>
<accession>A0A5B1CFT5</accession>
<comment type="subunit">
    <text evidence="10">The type I restriction/modification system is composed of three polypeptides R, M and S.</text>
</comment>